<feature type="region of interest" description="Disordered" evidence="12">
    <location>
        <begin position="236"/>
        <end position="273"/>
    </location>
</feature>
<dbReference type="Pfam" id="PF00085">
    <property type="entry name" value="Thioredoxin"/>
    <property type="match status" value="1"/>
</dbReference>
<keyword evidence="3" id="KW-0597">Phosphoprotein</keyword>
<evidence type="ECO:0000256" key="3">
    <source>
        <dbReference type="ARBA" id="ARBA00022553"/>
    </source>
</evidence>
<reference evidence="15" key="1">
    <citation type="submission" date="2020-07" db="EMBL/GenBank/DDBJ databases">
        <title>A long reads based de novo assembly of the rainbow trout Arlee double haploid line genome.</title>
        <authorList>
            <person name="Gao G."/>
            <person name="Palti Y."/>
        </authorList>
    </citation>
    <scope>NUCLEOTIDE SEQUENCE [LARGE SCALE GENOMIC DNA]</scope>
</reference>
<feature type="compositionally biased region" description="Acidic residues" evidence="12">
    <location>
        <begin position="236"/>
        <end position="256"/>
    </location>
</feature>
<organism evidence="15 16">
    <name type="scientific">Oncorhynchus mykiss</name>
    <name type="common">Rainbow trout</name>
    <name type="synonym">Salmo gairdneri</name>
    <dbReference type="NCBI Taxonomy" id="8022"/>
    <lineage>
        <taxon>Eukaryota</taxon>
        <taxon>Metazoa</taxon>
        <taxon>Chordata</taxon>
        <taxon>Craniata</taxon>
        <taxon>Vertebrata</taxon>
        <taxon>Euteleostomi</taxon>
        <taxon>Actinopterygii</taxon>
        <taxon>Neopterygii</taxon>
        <taxon>Teleostei</taxon>
        <taxon>Protacanthopterygii</taxon>
        <taxon>Salmoniformes</taxon>
        <taxon>Salmonidae</taxon>
        <taxon>Salmoninae</taxon>
        <taxon>Oncorhynchus</taxon>
    </lineage>
</organism>
<keyword evidence="6" id="KW-0256">Endoplasmic reticulum</keyword>
<dbReference type="AlphaFoldDB" id="A0A8C7RXM4"/>
<dbReference type="Proteomes" id="UP000694395">
    <property type="component" value="Chromosome 19"/>
</dbReference>
<evidence type="ECO:0000256" key="1">
    <source>
        <dbReference type="ARBA" id="ARBA00004115"/>
    </source>
</evidence>
<dbReference type="InterPro" id="IPR052454">
    <property type="entry name" value="TMX_domain-containing"/>
</dbReference>
<keyword evidence="8 13" id="KW-1133">Transmembrane helix</keyword>
<keyword evidence="5" id="KW-0732">Signal</keyword>
<evidence type="ECO:0000256" key="8">
    <source>
        <dbReference type="ARBA" id="ARBA00022989"/>
    </source>
</evidence>
<reference evidence="15" key="2">
    <citation type="submission" date="2025-08" db="UniProtKB">
        <authorList>
            <consortium name="Ensembl"/>
        </authorList>
    </citation>
    <scope>IDENTIFICATION</scope>
</reference>
<gene>
    <name evidence="15" type="primary">LOC110497565</name>
</gene>
<evidence type="ECO:0000256" key="5">
    <source>
        <dbReference type="ARBA" id="ARBA00022729"/>
    </source>
</evidence>
<evidence type="ECO:0000259" key="14">
    <source>
        <dbReference type="PROSITE" id="PS51352"/>
    </source>
</evidence>
<dbReference type="GO" id="GO:0005789">
    <property type="term" value="C:endoplasmic reticulum membrane"/>
    <property type="evidence" value="ECO:0007669"/>
    <property type="project" value="UniProtKB-SubCell"/>
</dbReference>
<dbReference type="PROSITE" id="PS00194">
    <property type="entry name" value="THIOREDOXIN_1"/>
    <property type="match status" value="1"/>
</dbReference>
<dbReference type="PANTHER" id="PTHR46107">
    <property type="entry name" value="DUMPY: SHORTER THAN WILD-TYPE"/>
    <property type="match status" value="1"/>
</dbReference>
<dbReference type="PROSITE" id="PS51352">
    <property type="entry name" value="THIOREDOXIN_2"/>
    <property type="match status" value="1"/>
</dbReference>
<evidence type="ECO:0000256" key="2">
    <source>
        <dbReference type="ARBA" id="ARBA00022448"/>
    </source>
</evidence>
<reference evidence="15" key="3">
    <citation type="submission" date="2025-09" db="UniProtKB">
        <authorList>
            <consortium name="Ensembl"/>
        </authorList>
    </citation>
    <scope>IDENTIFICATION</scope>
</reference>
<feature type="transmembrane region" description="Helical" evidence="13">
    <location>
        <begin position="184"/>
        <end position="209"/>
    </location>
</feature>
<evidence type="ECO:0000256" key="10">
    <source>
        <dbReference type="ARBA" id="ARBA00023157"/>
    </source>
</evidence>
<name>A0A8C7RXM4_ONCMY</name>
<dbReference type="GeneTree" id="ENSGT00940000155959"/>
<evidence type="ECO:0000256" key="7">
    <source>
        <dbReference type="ARBA" id="ARBA00022982"/>
    </source>
</evidence>
<keyword evidence="2" id="KW-0813">Transport</keyword>
<keyword evidence="10" id="KW-1015">Disulfide bond</keyword>
<keyword evidence="9 13" id="KW-0472">Membrane</keyword>
<evidence type="ECO:0000256" key="9">
    <source>
        <dbReference type="ARBA" id="ARBA00023136"/>
    </source>
</evidence>
<dbReference type="InterPro" id="IPR036249">
    <property type="entry name" value="Thioredoxin-like_sf"/>
</dbReference>
<sequence length="294" mass="33880">MAPLLDYKIGDAMLFSLPLRSKSILLTCSLILVIYLTSQPALAKPSSLKEITDGNWEDILAGEWMIEFFAPWCPACQQLQPMWNEFADWGEDMGVNIAKVDVTEQPGMYTLLPCCKDGVFRRYQGARTKDDFLSFIDEKKWQGWFDLHLTLTYLFIAFLLSFPLQRCHNYLTEQLGIPVWGSYIIFGLATLFSGLALGLILVFIADFVFPSRRFNSPNYYQKKQTMEQARLIQQLEEEQEADGEEDDEDDEDGEQEEVWRRVSPVGRPEARGLGYPEEVLRKRVVGNREEEEDS</sequence>
<evidence type="ECO:0000313" key="16">
    <source>
        <dbReference type="Proteomes" id="UP000694395"/>
    </source>
</evidence>
<dbReference type="GO" id="GO:0015036">
    <property type="term" value="F:disulfide oxidoreductase activity"/>
    <property type="evidence" value="ECO:0007669"/>
    <property type="project" value="TreeGrafter"/>
</dbReference>
<evidence type="ECO:0000256" key="12">
    <source>
        <dbReference type="SAM" id="MobiDB-lite"/>
    </source>
</evidence>
<protein>
    <submittedName>
        <fullName evidence="15">Thioredoxin related transmembrane protein 1</fullName>
    </submittedName>
</protein>
<keyword evidence="7" id="KW-0249">Electron transport</keyword>
<comment type="subcellular location">
    <subcellularLocation>
        <location evidence="1">Endoplasmic reticulum membrane</location>
        <topology evidence="1">Single-pass type I membrane protein</topology>
    </subcellularLocation>
</comment>
<evidence type="ECO:0000256" key="6">
    <source>
        <dbReference type="ARBA" id="ARBA00022824"/>
    </source>
</evidence>
<dbReference type="InterPro" id="IPR017937">
    <property type="entry name" value="Thioredoxin_CS"/>
</dbReference>
<evidence type="ECO:0000256" key="11">
    <source>
        <dbReference type="ARBA" id="ARBA00023284"/>
    </source>
</evidence>
<dbReference type="InterPro" id="IPR013766">
    <property type="entry name" value="Thioredoxin_domain"/>
</dbReference>
<evidence type="ECO:0000256" key="13">
    <source>
        <dbReference type="SAM" id="Phobius"/>
    </source>
</evidence>
<keyword evidence="11" id="KW-0676">Redox-active center</keyword>
<evidence type="ECO:0000313" key="15">
    <source>
        <dbReference type="Ensembl" id="ENSOMYP00000057315.2"/>
    </source>
</evidence>
<evidence type="ECO:0000256" key="4">
    <source>
        <dbReference type="ARBA" id="ARBA00022692"/>
    </source>
</evidence>
<keyword evidence="16" id="KW-1185">Reference proteome</keyword>
<keyword evidence="4 13" id="KW-0812">Transmembrane</keyword>
<dbReference type="Gene3D" id="3.40.30.10">
    <property type="entry name" value="Glutaredoxin"/>
    <property type="match status" value="1"/>
</dbReference>
<proteinExistence type="predicted"/>
<dbReference type="Ensembl" id="ENSOMYT00000062395.2">
    <property type="protein sequence ID" value="ENSOMYP00000057315.2"/>
    <property type="gene ID" value="ENSOMYG00000026428.2"/>
</dbReference>
<feature type="domain" description="Thioredoxin" evidence="14">
    <location>
        <begin position="37"/>
        <end position="176"/>
    </location>
</feature>
<accession>A0A8C7RXM4</accession>
<dbReference type="PANTHER" id="PTHR46107:SF2">
    <property type="entry name" value="THIOREDOXIN-RELATED TRANSMEMBRANE PROTEIN 1"/>
    <property type="match status" value="1"/>
</dbReference>
<dbReference type="SUPFAM" id="SSF52833">
    <property type="entry name" value="Thioredoxin-like"/>
    <property type="match status" value="1"/>
</dbReference>
<feature type="transmembrane region" description="Helical" evidence="13">
    <location>
        <begin position="144"/>
        <end position="164"/>
    </location>
</feature>